<comment type="caution">
    <text evidence="2">The sequence shown here is derived from an EMBL/GenBank/DDBJ whole genome shotgun (WGS) entry which is preliminary data.</text>
</comment>
<evidence type="ECO:0000313" key="3">
    <source>
        <dbReference type="Proteomes" id="UP001158986"/>
    </source>
</evidence>
<accession>A0ABN8D4A1</accession>
<evidence type="ECO:0000256" key="1">
    <source>
        <dbReference type="SAM" id="MobiDB-lite"/>
    </source>
</evidence>
<organism evidence="2 3">
    <name type="scientific">Peronospora belbahrii</name>
    <dbReference type="NCBI Taxonomy" id="622444"/>
    <lineage>
        <taxon>Eukaryota</taxon>
        <taxon>Sar</taxon>
        <taxon>Stramenopiles</taxon>
        <taxon>Oomycota</taxon>
        <taxon>Peronosporomycetes</taxon>
        <taxon>Peronosporales</taxon>
        <taxon>Peronosporaceae</taxon>
        <taxon>Peronospora</taxon>
    </lineage>
</organism>
<gene>
    <name evidence="2" type="ORF">PBS001_LOCUS6464</name>
</gene>
<protein>
    <submittedName>
        <fullName evidence="2">Uncharacterized protein</fullName>
    </submittedName>
</protein>
<feature type="region of interest" description="Disordered" evidence="1">
    <location>
        <begin position="1"/>
        <end position="34"/>
    </location>
</feature>
<proteinExistence type="predicted"/>
<reference evidence="2 3" key="1">
    <citation type="submission" date="2021-11" db="EMBL/GenBank/DDBJ databases">
        <authorList>
            <person name="Islam A."/>
            <person name="Islam S."/>
            <person name="Flora M.S."/>
            <person name="Rahman M."/>
            <person name="Ziaur R.M."/>
            <person name="Epstein J.H."/>
            <person name="Hassan M."/>
            <person name="Klassen M."/>
            <person name="Woodard K."/>
            <person name="Webb A."/>
            <person name="Webby R.J."/>
            <person name="El Zowalaty M.E."/>
        </authorList>
    </citation>
    <scope>NUCLEOTIDE SEQUENCE [LARGE SCALE GENOMIC DNA]</scope>
    <source>
        <strain evidence="2">Pbs1</strain>
    </source>
</reference>
<dbReference type="EMBL" id="CAKLCB010000323">
    <property type="protein sequence ID" value="CAH0519957.1"/>
    <property type="molecule type" value="Genomic_DNA"/>
</dbReference>
<name>A0ABN8D4A1_9STRA</name>
<keyword evidence="3" id="KW-1185">Reference proteome</keyword>
<dbReference type="Proteomes" id="UP001158986">
    <property type="component" value="Unassembled WGS sequence"/>
</dbReference>
<evidence type="ECO:0000313" key="2">
    <source>
        <dbReference type="EMBL" id="CAH0519957.1"/>
    </source>
</evidence>
<sequence>MDKASIQKASNGLNIPKEERQRPSDGLTRSHRAQSTRLKIKIDSIWELSPFSYLPRHKYKAPNEDEK</sequence>